<evidence type="ECO:0000256" key="2">
    <source>
        <dbReference type="ARBA" id="ARBA00006920"/>
    </source>
</evidence>
<dbReference type="AlphaFoldDB" id="A0A2P8HFD0"/>
<dbReference type="Pfam" id="PF06736">
    <property type="entry name" value="TMEM175"/>
    <property type="match status" value="1"/>
</dbReference>
<gene>
    <name evidence="14" type="ORF">CLV51_105288</name>
</gene>
<evidence type="ECO:0000256" key="13">
    <source>
        <dbReference type="SAM" id="Phobius"/>
    </source>
</evidence>
<dbReference type="InterPro" id="IPR010617">
    <property type="entry name" value="TMEM175-like"/>
</dbReference>
<sequence length="235" mass="27860">MSMSVIKEPKPFHREFELERLILFSDAVFAIAITLLIIEIKLPHIPENTPTSDYPALFKPLMNEFFAFMVSFIFIGNFWARHLQLCRFLQNYNEGLIRRNLFLLFFIVCFPFSTSALLQMSVHFMLPLFIYLCNITGCLAGLFWISYYIFQKNPAITIPGHHTEKELLYQRFKYNFLSMATGFTCIALVYFKFPENLMYQRLSYFSVPALMLFNYFRLRIKKRNTLRLVHKGDNS</sequence>
<evidence type="ECO:0000256" key="9">
    <source>
        <dbReference type="ARBA" id="ARBA00023065"/>
    </source>
</evidence>
<evidence type="ECO:0000256" key="3">
    <source>
        <dbReference type="ARBA" id="ARBA00022448"/>
    </source>
</evidence>
<evidence type="ECO:0000256" key="11">
    <source>
        <dbReference type="ARBA" id="ARBA00023303"/>
    </source>
</evidence>
<keyword evidence="3" id="KW-0813">Transport</keyword>
<keyword evidence="15" id="KW-1185">Reference proteome</keyword>
<evidence type="ECO:0000256" key="5">
    <source>
        <dbReference type="ARBA" id="ARBA00022692"/>
    </source>
</evidence>
<evidence type="ECO:0000256" key="1">
    <source>
        <dbReference type="ARBA" id="ARBA00004141"/>
    </source>
</evidence>
<keyword evidence="10 13" id="KW-0472">Membrane</keyword>
<feature type="transmembrane region" description="Helical" evidence="13">
    <location>
        <begin position="101"/>
        <end position="122"/>
    </location>
</feature>
<comment type="subcellular location">
    <subcellularLocation>
        <location evidence="1">Membrane</location>
        <topology evidence="1">Multi-pass membrane protein</topology>
    </subcellularLocation>
</comment>
<dbReference type="RefSeq" id="WP_106530341.1">
    <property type="nucleotide sequence ID" value="NZ_PYAW01000005.1"/>
</dbReference>
<feature type="transmembrane region" description="Helical" evidence="13">
    <location>
        <begin position="128"/>
        <end position="150"/>
    </location>
</feature>
<feature type="transmembrane region" description="Helical" evidence="13">
    <location>
        <begin position="197"/>
        <end position="216"/>
    </location>
</feature>
<keyword evidence="11" id="KW-0407">Ion channel</keyword>
<feature type="transmembrane region" description="Helical" evidence="13">
    <location>
        <begin position="171"/>
        <end position="191"/>
    </location>
</feature>
<proteinExistence type="inferred from homology"/>
<evidence type="ECO:0000256" key="12">
    <source>
        <dbReference type="ARBA" id="ARBA00034430"/>
    </source>
</evidence>
<evidence type="ECO:0000256" key="4">
    <source>
        <dbReference type="ARBA" id="ARBA00022538"/>
    </source>
</evidence>
<keyword evidence="7" id="KW-0630">Potassium</keyword>
<dbReference type="GO" id="GO:0005267">
    <property type="term" value="F:potassium channel activity"/>
    <property type="evidence" value="ECO:0007669"/>
    <property type="project" value="UniProtKB-KW"/>
</dbReference>
<evidence type="ECO:0000313" key="14">
    <source>
        <dbReference type="EMBL" id="PSL44915.1"/>
    </source>
</evidence>
<keyword evidence="4" id="KW-0633">Potassium transport</keyword>
<dbReference type="GO" id="GO:0015252">
    <property type="term" value="F:proton channel activity"/>
    <property type="evidence" value="ECO:0007669"/>
    <property type="project" value="InterPro"/>
</dbReference>
<comment type="catalytic activity">
    <reaction evidence="12">
        <text>K(+)(in) = K(+)(out)</text>
        <dbReference type="Rhea" id="RHEA:29463"/>
        <dbReference type="ChEBI" id="CHEBI:29103"/>
    </reaction>
</comment>
<dbReference type="Proteomes" id="UP000240971">
    <property type="component" value="Unassembled WGS sequence"/>
</dbReference>
<accession>A0A2P8HFD0</accession>
<keyword evidence="9" id="KW-0406">Ion transport</keyword>
<comment type="similarity">
    <text evidence="2">Belongs to the TMEM175 family.</text>
</comment>
<name>A0A2P8HFD0_CHINA</name>
<keyword evidence="6" id="KW-0631">Potassium channel</keyword>
<dbReference type="EMBL" id="PYAW01000005">
    <property type="protein sequence ID" value="PSL44915.1"/>
    <property type="molecule type" value="Genomic_DNA"/>
</dbReference>
<evidence type="ECO:0000256" key="6">
    <source>
        <dbReference type="ARBA" id="ARBA00022826"/>
    </source>
</evidence>
<dbReference type="GO" id="GO:0016020">
    <property type="term" value="C:membrane"/>
    <property type="evidence" value="ECO:0007669"/>
    <property type="project" value="UniProtKB-SubCell"/>
</dbReference>
<dbReference type="OrthoDB" id="7626281at2"/>
<evidence type="ECO:0000256" key="7">
    <source>
        <dbReference type="ARBA" id="ARBA00022958"/>
    </source>
</evidence>
<evidence type="ECO:0000256" key="10">
    <source>
        <dbReference type="ARBA" id="ARBA00023136"/>
    </source>
</evidence>
<keyword evidence="8 13" id="KW-1133">Transmembrane helix</keyword>
<reference evidence="14 15" key="1">
    <citation type="submission" date="2018-03" db="EMBL/GenBank/DDBJ databases">
        <title>Genomic Encyclopedia of Archaeal and Bacterial Type Strains, Phase II (KMG-II): from individual species to whole genera.</title>
        <authorList>
            <person name="Goeker M."/>
        </authorList>
    </citation>
    <scope>NUCLEOTIDE SEQUENCE [LARGE SCALE GENOMIC DNA]</scope>
    <source>
        <strain evidence="14 15">DSM 24859</strain>
    </source>
</reference>
<keyword evidence="5 13" id="KW-0812">Transmembrane</keyword>
<organism evidence="14 15">
    <name type="scientific">Chitinophaga niastensis</name>
    <dbReference type="NCBI Taxonomy" id="536980"/>
    <lineage>
        <taxon>Bacteria</taxon>
        <taxon>Pseudomonadati</taxon>
        <taxon>Bacteroidota</taxon>
        <taxon>Chitinophagia</taxon>
        <taxon>Chitinophagales</taxon>
        <taxon>Chitinophagaceae</taxon>
        <taxon>Chitinophaga</taxon>
    </lineage>
</organism>
<comment type="caution">
    <text evidence="14">The sequence shown here is derived from an EMBL/GenBank/DDBJ whole genome shotgun (WGS) entry which is preliminary data.</text>
</comment>
<feature type="transmembrane region" description="Helical" evidence="13">
    <location>
        <begin position="60"/>
        <end position="80"/>
    </location>
</feature>
<protein>
    <submittedName>
        <fullName evidence="14">Uncharacterized protein DUF1211</fullName>
    </submittedName>
</protein>
<feature type="transmembrane region" description="Helical" evidence="13">
    <location>
        <begin position="21"/>
        <end position="40"/>
    </location>
</feature>
<evidence type="ECO:0000256" key="8">
    <source>
        <dbReference type="ARBA" id="ARBA00022989"/>
    </source>
</evidence>
<evidence type="ECO:0000313" key="15">
    <source>
        <dbReference type="Proteomes" id="UP000240971"/>
    </source>
</evidence>